<dbReference type="EMBL" id="JAAAID010002757">
    <property type="protein sequence ID" value="KAG0004560.1"/>
    <property type="molecule type" value="Genomic_DNA"/>
</dbReference>
<feature type="region of interest" description="Disordered" evidence="1">
    <location>
        <begin position="1"/>
        <end position="219"/>
    </location>
</feature>
<reference evidence="2" key="1">
    <citation type="journal article" date="2020" name="Fungal Divers.">
        <title>Resolving the Mortierellaceae phylogeny through synthesis of multi-gene phylogenetics and phylogenomics.</title>
        <authorList>
            <person name="Vandepol N."/>
            <person name="Liber J."/>
            <person name="Desiro A."/>
            <person name="Na H."/>
            <person name="Kennedy M."/>
            <person name="Barry K."/>
            <person name="Grigoriev I.V."/>
            <person name="Miller A.N."/>
            <person name="O'Donnell K."/>
            <person name="Stajich J.E."/>
            <person name="Bonito G."/>
        </authorList>
    </citation>
    <scope>NUCLEOTIDE SEQUENCE</scope>
    <source>
        <strain evidence="2">NRRL 2769</strain>
    </source>
</reference>
<feature type="compositionally biased region" description="Polar residues" evidence="1">
    <location>
        <begin position="102"/>
        <end position="118"/>
    </location>
</feature>
<feature type="compositionally biased region" description="Low complexity" evidence="1">
    <location>
        <begin position="17"/>
        <end position="66"/>
    </location>
</feature>
<evidence type="ECO:0000313" key="2">
    <source>
        <dbReference type="EMBL" id="KAG0004560.1"/>
    </source>
</evidence>
<protein>
    <submittedName>
        <fullName evidence="2">Uncharacterized protein</fullName>
    </submittedName>
</protein>
<dbReference type="Proteomes" id="UP000703661">
    <property type="component" value="Unassembled WGS sequence"/>
</dbReference>
<comment type="caution">
    <text evidence="2">The sequence shown here is derived from an EMBL/GenBank/DDBJ whole genome shotgun (WGS) entry which is preliminary data.</text>
</comment>
<accession>A0A9P6MK34</accession>
<proteinExistence type="predicted"/>
<name>A0A9P6MK34_9FUNG</name>
<gene>
    <name evidence="2" type="ORF">BGZ80_005601</name>
</gene>
<dbReference type="AlphaFoldDB" id="A0A9P6MK34"/>
<feature type="compositionally biased region" description="Polar residues" evidence="1">
    <location>
        <begin position="67"/>
        <end position="89"/>
    </location>
</feature>
<evidence type="ECO:0000256" key="1">
    <source>
        <dbReference type="SAM" id="MobiDB-lite"/>
    </source>
</evidence>
<evidence type="ECO:0000313" key="3">
    <source>
        <dbReference type="Proteomes" id="UP000703661"/>
    </source>
</evidence>
<organism evidence="2 3">
    <name type="scientific">Entomortierella chlamydospora</name>
    <dbReference type="NCBI Taxonomy" id="101097"/>
    <lineage>
        <taxon>Eukaryota</taxon>
        <taxon>Fungi</taxon>
        <taxon>Fungi incertae sedis</taxon>
        <taxon>Mucoromycota</taxon>
        <taxon>Mortierellomycotina</taxon>
        <taxon>Mortierellomycetes</taxon>
        <taxon>Mortierellales</taxon>
        <taxon>Mortierellaceae</taxon>
        <taxon>Entomortierella</taxon>
    </lineage>
</organism>
<feature type="compositionally biased region" description="Polar residues" evidence="1">
    <location>
        <begin position="185"/>
        <end position="200"/>
    </location>
</feature>
<keyword evidence="3" id="KW-1185">Reference proteome</keyword>
<sequence>MSISFGLPTSPLSYTGPSTLSSSLNNSSNSSNNNNPSSNPPSANSNFGTTPPTNLNSISNSIPSLTRRFSSSFTNPLTNPFAGSTNNVGAQPEERTRRPSLFGSSPPLSYHNPLNNDQPPKMKEPSGSGGIGGLFRKFSTSGRSGAAQHPMDSNETGPHAQQPGFGPLSNRADMNKNQGPVHGPSQPNNNTINDLKQQESIPRPASPMRNMILTGQMLD</sequence>